<dbReference type="STRING" id="586411.SAMN05216187_10893"/>
<reference evidence="2" key="1">
    <citation type="submission" date="2016-10" db="EMBL/GenBank/DDBJ databases">
        <authorList>
            <person name="Varghese N."/>
            <person name="Submissions S."/>
        </authorList>
    </citation>
    <scope>NUCLEOTIDE SEQUENCE [LARGE SCALE GENOMIC DNA]</scope>
    <source>
        <strain evidence="2">CGMCC 1.8911</strain>
    </source>
</reference>
<evidence type="ECO:0000313" key="1">
    <source>
        <dbReference type="EMBL" id="SDK42178.1"/>
    </source>
</evidence>
<dbReference type="Proteomes" id="UP000242700">
    <property type="component" value="Unassembled WGS sequence"/>
</dbReference>
<protein>
    <submittedName>
        <fullName evidence="1">Uncharacterized protein</fullName>
    </submittedName>
</protein>
<sequence length="48" mass="5351">MTKKDVKTIVSLFLILTITFGSIIAYRAAVVDPVQDAIYSEVYGLEEE</sequence>
<accession>A0A1G9BRT1</accession>
<name>A0A1G9BRT1_9STAP</name>
<proteinExistence type="predicted"/>
<dbReference type="RefSeq" id="WP_176760636.1">
    <property type="nucleotide sequence ID" value="NZ_FNFI01000008.1"/>
</dbReference>
<organism evidence="1 2">
    <name type="scientific">Jeotgalicoccus aerolatus</name>
    <dbReference type="NCBI Taxonomy" id="709510"/>
    <lineage>
        <taxon>Bacteria</taxon>
        <taxon>Bacillati</taxon>
        <taxon>Bacillota</taxon>
        <taxon>Bacilli</taxon>
        <taxon>Bacillales</taxon>
        <taxon>Staphylococcaceae</taxon>
        <taxon>Jeotgalicoccus</taxon>
    </lineage>
</organism>
<dbReference type="EMBL" id="FNFI01000008">
    <property type="protein sequence ID" value="SDK42178.1"/>
    <property type="molecule type" value="Genomic_DNA"/>
</dbReference>
<dbReference type="AlphaFoldDB" id="A0A1G9BRT1"/>
<gene>
    <name evidence="1" type="ORF">SAMN05216187_10893</name>
</gene>
<evidence type="ECO:0000313" key="2">
    <source>
        <dbReference type="Proteomes" id="UP000242700"/>
    </source>
</evidence>